<dbReference type="GO" id="GO:0006508">
    <property type="term" value="P:proteolysis"/>
    <property type="evidence" value="ECO:0007669"/>
    <property type="project" value="UniProtKB-KW"/>
</dbReference>
<dbReference type="Pfam" id="PF01841">
    <property type="entry name" value="Transglut_core"/>
    <property type="match status" value="1"/>
</dbReference>
<feature type="domain" description="Transglutaminase-like" evidence="1">
    <location>
        <begin position="161"/>
        <end position="232"/>
    </location>
</feature>
<dbReference type="RefSeq" id="WP_092862686.1">
    <property type="nucleotide sequence ID" value="NZ_FOQH01000009.1"/>
</dbReference>
<dbReference type="Proteomes" id="UP000199377">
    <property type="component" value="Unassembled WGS sequence"/>
</dbReference>
<dbReference type="STRING" id="1114924.SAMN05216258_109183"/>
<accession>A0A1I3L2W3</accession>
<evidence type="ECO:0000259" key="1">
    <source>
        <dbReference type="SMART" id="SM00460"/>
    </source>
</evidence>
<dbReference type="SUPFAM" id="SSF54001">
    <property type="entry name" value="Cysteine proteinases"/>
    <property type="match status" value="1"/>
</dbReference>
<gene>
    <name evidence="2" type="ORF">SAMN05216258_109183</name>
</gene>
<dbReference type="Pfam" id="PF08379">
    <property type="entry name" value="Bact_transglu_N"/>
    <property type="match status" value="1"/>
</dbReference>
<dbReference type="EMBL" id="FOQH01000009">
    <property type="protein sequence ID" value="SFI78966.1"/>
    <property type="molecule type" value="Genomic_DNA"/>
</dbReference>
<dbReference type="InterPro" id="IPR002931">
    <property type="entry name" value="Transglutaminase-like"/>
</dbReference>
<protein>
    <submittedName>
        <fullName evidence="2">Transglutaminase-like enzyme, putative cysteine protease</fullName>
    </submittedName>
</protein>
<dbReference type="AlphaFoldDB" id="A0A1I3L2W3"/>
<dbReference type="SMART" id="SM00460">
    <property type="entry name" value="TGc"/>
    <property type="match status" value="1"/>
</dbReference>
<dbReference type="PANTHER" id="PTHR33490">
    <property type="entry name" value="BLR5614 PROTEIN-RELATED"/>
    <property type="match status" value="1"/>
</dbReference>
<keyword evidence="2" id="KW-0378">Hydrolase</keyword>
<evidence type="ECO:0000313" key="2">
    <source>
        <dbReference type="EMBL" id="SFI78966.1"/>
    </source>
</evidence>
<dbReference type="InterPro" id="IPR013589">
    <property type="entry name" value="Bac_transglu_N"/>
</dbReference>
<dbReference type="OrthoDB" id="9804023at2"/>
<name>A0A1I3L2W3_9RHOB</name>
<proteinExistence type="predicted"/>
<keyword evidence="3" id="KW-1185">Reference proteome</keyword>
<sequence length="284" mass="30043">MRLSIRHKTVYAFEPEALKLALRLRLWPSEFEGQKTLEWKISVNGAPVSPLLTDDFGDQTGQWHSGGPVAGVEIVAEGVVETTESAGVVRGLGRQRASGVFLRETELTRADDAICELAAEAAATAGDDGTLATLHALSAAVREAVDYKPGATDADTSAARALAMGAGVCQDHAHVFISAARSLGIPARYVSGYLLATEEFVGAGEDGEIHETHAWAEAFVEGFGWVGFDAANQVCPTERYVRLVGGLDARDAAPIRGSITGAVEETLEAEVRISPAAQVQTQQQ</sequence>
<dbReference type="InterPro" id="IPR038765">
    <property type="entry name" value="Papain-like_cys_pep_sf"/>
</dbReference>
<dbReference type="PANTHER" id="PTHR33490:SF6">
    <property type="entry name" value="SLL1049 PROTEIN"/>
    <property type="match status" value="1"/>
</dbReference>
<keyword evidence="2" id="KW-0645">Protease</keyword>
<dbReference type="Gene3D" id="3.10.620.30">
    <property type="match status" value="1"/>
</dbReference>
<organism evidence="2 3">
    <name type="scientific">Albimonas pacifica</name>
    <dbReference type="NCBI Taxonomy" id="1114924"/>
    <lineage>
        <taxon>Bacteria</taxon>
        <taxon>Pseudomonadati</taxon>
        <taxon>Pseudomonadota</taxon>
        <taxon>Alphaproteobacteria</taxon>
        <taxon>Rhodobacterales</taxon>
        <taxon>Paracoccaceae</taxon>
        <taxon>Albimonas</taxon>
    </lineage>
</organism>
<dbReference type="GO" id="GO:0008233">
    <property type="term" value="F:peptidase activity"/>
    <property type="evidence" value="ECO:0007669"/>
    <property type="project" value="UniProtKB-KW"/>
</dbReference>
<evidence type="ECO:0000313" key="3">
    <source>
        <dbReference type="Proteomes" id="UP000199377"/>
    </source>
</evidence>
<reference evidence="2 3" key="1">
    <citation type="submission" date="2016-10" db="EMBL/GenBank/DDBJ databases">
        <authorList>
            <person name="de Groot N.N."/>
        </authorList>
    </citation>
    <scope>NUCLEOTIDE SEQUENCE [LARGE SCALE GENOMIC DNA]</scope>
    <source>
        <strain evidence="2 3">CGMCC 1.11030</strain>
    </source>
</reference>